<feature type="transmembrane region" description="Helical" evidence="5">
    <location>
        <begin position="499"/>
        <end position="517"/>
    </location>
</feature>
<accession>A0A9W8FYJ9</accession>
<evidence type="ECO:0000256" key="2">
    <source>
        <dbReference type="ARBA" id="ARBA00022692"/>
    </source>
</evidence>
<feature type="transmembrane region" description="Helical" evidence="5">
    <location>
        <begin position="782"/>
        <end position="802"/>
    </location>
</feature>
<dbReference type="Pfam" id="PF05653">
    <property type="entry name" value="Mg_trans_NIPA"/>
    <property type="match status" value="2"/>
</dbReference>
<protein>
    <submittedName>
        <fullName evidence="6">Uncharacterized protein</fullName>
    </submittedName>
</protein>
<dbReference type="InterPro" id="IPR037185">
    <property type="entry name" value="EmrE-like"/>
</dbReference>
<keyword evidence="4 5" id="KW-0472">Membrane</keyword>
<reference evidence="6" key="1">
    <citation type="submission" date="2022-07" db="EMBL/GenBank/DDBJ databases">
        <title>Phylogenomic reconstructions and comparative analyses of Kickxellomycotina fungi.</title>
        <authorList>
            <person name="Reynolds N.K."/>
            <person name="Stajich J.E."/>
            <person name="Barry K."/>
            <person name="Grigoriev I.V."/>
            <person name="Crous P."/>
            <person name="Smith M.E."/>
        </authorList>
    </citation>
    <scope>NUCLEOTIDE SEQUENCE</scope>
    <source>
        <strain evidence="6">NRRL 3115</strain>
    </source>
</reference>
<feature type="transmembrane region" description="Helical" evidence="5">
    <location>
        <begin position="566"/>
        <end position="586"/>
    </location>
</feature>
<feature type="transmembrane region" description="Helical" evidence="5">
    <location>
        <begin position="846"/>
        <end position="864"/>
    </location>
</feature>
<dbReference type="Proteomes" id="UP001151518">
    <property type="component" value="Unassembled WGS sequence"/>
</dbReference>
<evidence type="ECO:0000256" key="3">
    <source>
        <dbReference type="ARBA" id="ARBA00022989"/>
    </source>
</evidence>
<feature type="transmembrane region" description="Helical" evidence="5">
    <location>
        <begin position="738"/>
        <end position="762"/>
    </location>
</feature>
<dbReference type="GO" id="GO:0016020">
    <property type="term" value="C:membrane"/>
    <property type="evidence" value="ECO:0007669"/>
    <property type="project" value="UniProtKB-SubCell"/>
</dbReference>
<keyword evidence="3 5" id="KW-1133">Transmembrane helix</keyword>
<feature type="transmembrane region" description="Helical" evidence="5">
    <location>
        <begin position="472"/>
        <end position="493"/>
    </location>
</feature>
<comment type="caution">
    <text evidence="6">The sequence shown here is derived from an EMBL/GenBank/DDBJ whole genome shotgun (WGS) entry which is preliminary data.</text>
</comment>
<dbReference type="EMBL" id="JANBTW010000102">
    <property type="protein sequence ID" value="KAJ2671485.1"/>
    <property type="molecule type" value="Genomic_DNA"/>
</dbReference>
<keyword evidence="2 5" id="KW-0812">Transmembrane</keyword>
<gene>
    <name evidence="6" type="ORF">GGI25_005499</name>
</gene>
<dbReference type="OrthoDB" id="165382at2759"/>
<proteinExistence type="predicted"/>
<name>A0A9W8FYJ9_9FUNG</name>
<comment type="subcellular location">
    <subcellularLocation>
        <location evidence="1">Membrane</location>
        <topology evidence="1">Multi-pass membrane protein</topology>
    </subcellularLocation>
</comment>
<dbReference type="PANTHER" id="PTHR12570:SF9">
    <property type="entry name" value="MAGNESIUM TRANSPORTER NIPA8-RELATED"/>
    <property type="match status" value="1"/>
</dbReference>
<dbReference type="GO" id="GO:0015095">
    <property type="term" value="F:magnesium ion transmembrane transporter activity"/>
    <property type="evidence" value="ECO:0007669"/>
    <property type="project" value="InterPro"/>
</dbReference>
<evidence type="ECO:0000313" key="6">
    <source>
        <dbReference type="EMBL" id="KAJ2671485.1"/>
    </source>
</evidence>
<evidence type="ECO:0000313" key="7">
    <source>
        <dbReference type="Proteomes" id="UP001151518"/>
    </source>
</evidence>
<dbReference type="SUPFAM" id="SSF103481">
    <property type="entry name" value="Multidrug resistance efflux transporter EmrE"/>
    <property type="match status" value="1"/>
</dbReference>
<sequence>MDTQTAHSFYFHKRLFVPLLRVLVVLAFLSFAAATADTCGTRALPLNNARIISKRPFKRDASSLEVSGRQCSTDTQCVQYRGDSLSISKPSASENKDKSRLGDYACIDGACRYVVKAGELCLSANDCAGYHLSRRWMLASPDTLSANSTRKERFVKDELSLLSSSWCASEFCSLESTCGGAWTLPGAPANTPPGADSSKPITNGTVSCCRGLLADAQCAFVAASVDTCGSGYSCTMNNASNKKRNVARDIAFVDPKQLAQASVESSNSSMPIGRCMSQEPHQQVWIGVLLVLVGGATLNIGLNLQKYAFRKQQESAEQHAMQSTESAAIARGENHGKMHSAAKSECTPDLLFYSTDVLDLQSNRKISQSARLETNANSIVFPISAADSSHRSRAPDIITEAHTQSSSSGSENRLIGTANMSRLSLSSANAYAVNSHATAPADAEQKRGAWFRRLSKVQFKERLQSTPFGSPYWAIGLIIFVLGNVINFIALQFAPQSLVAPLGAVALVTNVIVAPILNNEKIGMFDIGGIALIIAGCVIVVVFSGIVQQNYRLCILIQLLKAKPTVIYLCLIFAAILIMYIFLWVVERAVERYCMENQLLADNNEENAVDAIGQTDTPNIREQHVVAAPSAGVLPQPWESEDIWTAVSAENKEANSQTQYNSVAAACDIDAREFVHISSRSSSSDTQRNIEIQNKQVQLGRPALATDKWTYKRPWLRIQNPLMLFDKWIRPIPPSSRLVRYGLPLAYASLGSLMATLTTLFAKSLVNLLSATIFDHENQFTSFIPWCILLVTAFTAASQVYWINQGLLRYDALLQVPVFYVVWTVFDIIGGGIYFNEFKLFTTVKYVLFTLGVVVIFSGVGLLSNRLKHA</sequence>
<dbReference type="Gene3D" id="1.10.3730.20">
    <property type="match status" value="1"/>
</dbReference>
<feature type="transmembrane region" description="Helical" evidence="5">
    <location>
        <begin position="284"/>
        <end position="302"/>
    </location>
</feature>
<feature type="transmembrane region" description="Helical" evidence="5">
    <location>
        <begin position="524"/>
        <end position="546"/>
    </location>
</feature>
<evidence type="ECO:0000256" key="4">
    <source>
        <dbReference type="ARBA" id="ARBA00023136"/>
    </source>
</evidence>
<feature type="transmembrane region" description="Helical" evidence="5">
    <location>
        <begin position="814"/>
        <end position="834"/>
    </location>
</feature>
<dbReference type="AlphaFoldDB" id="A0A9W8FYJ9"/>
<evidence type="ECO:0000256" key="1">
    <source>
        <dbReference type="ARBA" id="ARBA00004141"/>
    </source>
</evidence>
<dbReference type="PANTHER" id="PTHR12570">
    <property type="match status" value="1"/>
</dbReference>
<dbReference type="InterPro" id="IPR008521">
    <property type="entry name" value="Mg_trans_NIPA"/>
</dbReference>
<evidence type="ECO:0000256" key="5">
    <source>
        <dbReference type="SAM" id="Phobius"/>
    </source>
</evidence>
<organism evidence="6 7">
    <name type="scientific">Coemansia spiralis</name>
    <dbReference type="NCBI Taxonomy" id="417178"/>
    <lineage>
        <taxon>Eukaryota</taxon>
        <taxon>Fungi</taxon>
        <taxon>Fungi incertae sedis</taxon>
        <taxon>Zoopagomycota</taxon>
        <taxon>Kickxellomycotina</taxon>
        <taxon>Kickxellomycetes</taxon>
        <taxon>Kickxellales</taxon>
        <taxon>Kickxellaceae</taxon>
        <taxon>Coemansia</taxon>
    </lineage>
</organism>